<comment type="caution">
    <text evidence="3">The sequence shown here is derived from an EMBL/GenBank/DDBJ whole genome shotgun (WGS) entry which is preliminary data.</text>
</comment>
<accession>A0A8H6X9D6</accession>
<reference evidence="3" key="1">
    <citation type="submission" date="2020-05" db="EMBL/GenBank/DDBJ databases">
        <title>Mycena genomes resolve the evolution of fungal bioluminescence.</title>
        <authorList>
            <person name="Tsai I.J."/>
        </authorList>
    </citation>
    <scope>NUCLEOTIDE SEQUENCE</scope>
    <source>
        <strain evidence="3">160909Yilan</strain>
    </source>
</reference>
<evidence type="ECO:0008006" key="5">
    <source>
        <dbReference type="Google" id="ProtNLM"/>
    </source>
</evidence>
<feature type="chain" id="PRO_5034501247" description="Polygalacturonase" evidence="2">
    <location>
        <begin position="18"/>
        <end position="204"/>
    </location>
</feature>
<evidence type="ECO:0000256" key="1">
    <source>
        <dbReference type="SAM" id="MobiDB-lite"/>
    </source>
</evidence>
<feature type="compositionally biased region" description="Low complexity" evidence="1">
    <location>
        <begin position="117"/>
        <end position="134"/>
    </location>
</feature>
<keyword evidence="4" id="KW-1185">Reference proteome</keyword>
<name>A0A8H6X9D6_9AGAR</name>
<keyword evidence="2" id="KW-0732">Signal</keyword>
<proteinExistence type="predicted"/>
<dbReference type="SUPFAM" id="SSF56973">
    <property type="entry name" value="Aerolisin/ETX pore-forming domain"/>
    <property type="match status" value="1"/>
</dbReference>
<evidence type="ECO:0000313" key="4">
    <source>
        <dbReference type="Proteomes" id="UP000623467"/>
    </source>
</evidence>
<evidence type="ECO:0000256" key="2">
    <source>
        <dbReference type="SAM" id="SignalP"/>
    </source>
</evidence>
<organism evidence="3 4">
    <name type="scientific">Mycena sanguinolenta</name>
    <dbReference type="NCBI Taxonomy" id="230812"/>
    <lineage>
        <taxon>Eukaryota</taxon>
        <taxon>Fungi</taxon>
        <taxon>Dikarya</taxon>
        <taxon>Basidiomycota</taxon>
        <taxon>Agaricomycotina</taxon>
        <taxon>Agaricomycetes</taxon>
        <taxon>Agaricomycetidae</taxon>
        <taxon>Agaricales</taxon>
        <taxon>Marasmiineae</taxon>
        <taxon>Mycenaceae</taxon>
        <taxon>Mycena</taxon>
    </lineage>
</organism>
<dbReference type="EMBL" id="JACAZH010000037">
    <property type="protein sequence ID" value="KAF7336486.1"/>
    <property type="molecule type" value="Genomic_DNA"/>
</dbReference>
<dbReference type="Proteomes" id="UP000623467">
    <property type="component" value="Unassembled WGS sequence"/>
</dbReference>
<protein>
    <recommendedName>
        <fullName evidence="5">Polygalacturonase</fullName>
    </recommendedName>
</protein>
<sequence length="204" mass="21087">MLAVSFVIFALFSHAISAPSFIPRDDSPSDTDLLLSCPGAPGSPNIERADKCTLVNIVNNPDIPVVTNLGDVQANCEGGTSPIMLTVGGETTVSTTTTASADVGVDLDGFSIGGGISTESGSSTTQSQSTTVSIPPGRQSVMTMSVLSHSQSGNVQVNFGDRVDGHFIWFTGAVITQVTPTDQVTFDVHETACGTDPLDLNNHS</sequence>
<dbReference type="AlphaFoldDB" id="A0A8H6X9D6"/>
<evidence type="ECO:0000313" key="3">
    <source>
        <dbReference type="EMBL" id="KAF7336486.1"/>
    </source>
</evidence>
<feature type="signal peptide" evidence="2">
    <location>
        <begin position="1"/>
        <end position="17"/>
    </location>
</feature>
<gene>
    <name evidence="3" type="ORF">MSAN_02303300</name>
</gene>
<dbReference type="OrthoDB" id="2735305at2759"/>
<feature type="region of interest" description="Disordered" evidence="1">
    <location>
        <begin position="114"/>
        <end position="136"/>
    </location>
</feature>